<evidence type="ECO:0000256" key="1">
    <source>
        <dbReference type="SAM" id="MobiDB-lite"/>
    </source>
</evidence>
<evidence type="ECO:0000313" key="2">
    <source>
        <dbReference type="EMBL" id="OXA57145.1"/>
    </source>
</evidence>
<feature type="compositionally biased region" description="Polar residues" evidence="1">
    <location>
        <begin position="87"/>
        <end position="106"/>
    </location>
</feature>
<feature type="compositionally biased region" description="Polar residues" evidence="1">
    <location>
        <begin position="1"/>
        <end position="12"/>
    </location>
</feature>
<dbReference type="EMBL" id="LNIX01000003">
    <property type="protein sequence ID" value="OXA57145.1"/>
    <property type="molecule type" value="Genomic_DNA"/>
</dbReference>
<dbReference type="AlphaFoldDB" id="A0A226EHK4"/>
<name>A0A226EHK4_FOLCA</name>
<evidence type="ECO:0000313" key="3">
    <source>
        <dbReference type="Proteomes" id="UP000198287"/>
    </source>
</evidence>
<accession>A0A226EHK4</accession>
<reference evidence="2 3" key="1">
    <citation type="submission" date="2015-12" db="EMBL/GenBank/DDBJ databases">
        <title>The genome of Folsomia candida.</title>
        <authorList>
            <person name="Faddeeva A."/>
            <person name="Derks M.F."/>
            <person name="Anvar Y."/>
            <person name="Smit S."/>
            <person name="Van Straalen N."/>
            <person name="Roelofs D."/>
        </authorList>
    </citation>
    <scope>NUCLEOTIDE SEQUENCE [LARGE SCALE GENOMIC DNA]</scope>
    <source>
        <strain evidence="2 3">VU population</strain>
        <tissue evidence="2">Whole body</tissue>
    </source>
</reference>
<organism evidence="2 3">
    <name type="scientific">Folsomia candida</name>
    <name type="common">Springtail</name>
    <dbReference type="NCBI Taxonomy" id="158441"/>
    <lineage>
        <taxon>Eukaryota</taxon>
        <taxon>Metazoa</taxon>
        <taxon>Ecdysozoa</taxon>
        <taxon>Arthropoda</taxon>
        <taxon>Hexapoda</taxon>
        <taxon>Collembola</taxon>
        <taxon>Entomobryomorpha</taxon>
        <taxon>Isotomoidea</taxon>
        <taxon>Isotomidae</taxon>
        <taxon>Proisotominae</taxon>
        <taxon>Folsomia</taxon>
    </lineage>
</organism>
<comment type="caution">
    <text evidence="2">The sequence shown here is derived from an EMBL/GenBank/DDBJ whole genome shotgun (WGS) entry which is preliminary data.</text>
</comment>
<sequence length="127" mass="14002">MNSTSINSTNNQKSKEKLSRSTSSSLPVAKATKVEEEDCKQKFSEQFQENAEVDGVSVKRRFSLDFLGLRRGSKAKFDLLKGKRDSTASISSQDSQGSKDSTLANNQRRRSSTRMEGTSDLAAWCVG</sequence>
<feature type="region of interest" description="Disordered" evidence="1">
    <location>
        <begin position="82"/>
        <end position="127"/>
    </location>
</feature>
<feature type="region of interest" description="Disordered" evidence="1">
    <location>
        <begin position="1"/>
        <end position="35"/>
    </location>
</feature>
<dbReference type="Proteomes" id="UP000198287">
    <property type="component" value="Unassembled WGS sequence"/>
</dbReference>
<protein>
    <submittedName>
        <fullName evidence="2">Uncharacterized protein</fullName>
    </submittedName>
</protein>
<proteinExistence type="predicted"/>
<gene>
    <name evidence="2" type="ORF">Fcan01_07782</name>
</gene>
<keyword evidence="3" id="KW-1185">Reference proteome</keyword>